<protein>
    <submittedName>
        <fullName evidence="2">Uncharacterized protein</fullName>
    </submittedName>
</protein>
<dbReference type="AlphaFoldDB" id="A0A0R1TQB3"/>
<proteinExistence type="predicted"/>
<dbReference type="STRING" id="1423740.FC36_GL002115"/>
<accession>A0A0R1TQB3</accession>
<evidence type="ECO:0000256" key="1">
    <source>
        <dbReference type="SAM" id="MobiDB-lite"/>
    </source>
</evidence>
<dbReference type="RefSeq" id="WP_025021086.1">
    <property type="nucleotide sequence ID" value="NZ_AZFH01000052.1"/>
</dbReference>
<dbReference type="PATRIC" id="fig|1423740.3.peg.2296"/>
<comment type="caution">
    <text evidence="2">The sequence shown here is derived from an EMBL/GenBank/DDBJ whole genome shotgun (WGS) entry which is preliminary data.</text>
</comment>
<dbReference type="EMBL" id="AZFH01000052">
    <property type="protein sequence ID" value="KRL80659.1"/>
    <property type="molecule type" value="Genomic_DNA"/>
</dbReference>
<evidence type="ECO:0000313" key="2">
    <source>
        <dbReference type="EMBL" id="KRL80659.1"/>
    </source>
</evidence>
<organism evidence="2 3">
    <name type="scientific">Ligilactobacillus equi DSM 15833 = JCM 10991</name>
    <dbReference type="NCBI Taxonomy" id="1423740"/>
    <lineage>
        <taxon>Bacteria</taxon>
        <taxon>Bacillati</taxon>
        <taxon>Bacillota</taxon>
        <taxon>Bacilli</taxon>
        <taxon>Lactobacillales</taxon>
        <taxon>Lactobacillaceae</taxon>
        <taxon>Ligilactobacillus</taxon>
    </lineage>
</organism>
<sequence>MQKNKVTPDEMYLELKNFFKQNPSLNYDEFLEEVDRIHTDVLERTLPKFKPLEVTGVHRNNSKTFRADMQQEQTKVKKDESTIGIGLPNF</sequence>
<gene>
    <name evidence="2" type="ORF">FC36_GL002115</name>
</gene>
<dbReference type="OrthoDB" id="9972930at2"/>
<name>A0A0R1TQB3_9LACO</name>
<evidence type="ECO:0000313" key="3">
    <source>
        <dbReference type="Proteomes" id="UP000051048"/>
    </source>
</evidence>
<reference evidence="2 3" key="1">
    <citation type="journal article" date="2015" name="Genome Announc.">
        <title>Expanding the biotechnology potential of lactobacilli through comparative genomics of 213 strains and associated genera.</title>
        <authorList>
            <person name="Sun Z."/>
            <person name="Harris H.M."/>
            <person name="McCann A."/>
            <person name="Guo C."/>
            <person name="Argimon S."/>
            <person name="Zhang W."/>
            <person name="Yang X."/>
            <person name="Jeffery I.B."/>
            <person name="Cooney J.C."/>
            <person name="Kagawa T.F."/>
            <person name="Liu W."/>
            <person name="Song Y."/>
            <person name="Salvetti E."/>
            <person name="Wrobel A."/>
            <person name="Rasinkangas P."/>
            <person name="Parkhill J."/>
            <person name="Rea M.C."/>
            <person name="O'Sullivan O."/>
            <person name="Ritari J."/>
            <person name="Douillard F.P."/>
            <person name="Paul Ross R."/>
            <person name="Yang R."/>
            <person name="Briner A.E."/>
            <person name="Felis G.E."/>
            <person name="de Vos W.M."/>
            <person name="Barrangou R."/>
            <person name="Klaenhammer T.R."/>
            <person name="Caufield P.W."/>
            <person name="Cui Y."/>
            <person name="Zhang H."/>
            <person name="O'Toole P.W."/>
        </authorList>
    </citation>
    <scope>NUCLEOTIDE SEQUENCE [LARGE SCALE GENOMIC DNA]</scope>
    <source>
        <strain evidence="2 3">DSM 15833</strain>
    </source>
</reference>
<feature type="region of interest" description="Disordered" evidence="1">
    <location>
        <begin position="69"/>
        <end position="90"/>
    </location>
</feature>
<dbReference type="Proteomes" id="UP000051048">
    <property type="component" value="Unassembled WGS sequence"/>
</dbReference>